<dbReference type="AlphaFoldDB" id="A0A511WN96"/>
<keyword evidence="2" id="KW-1185">Reference proteome</keyword>
<name>A0A511WN96_9BACI</name>
<gene>
    <name evidence="1" type="ORF">HFA01_08760</name>
</gene>
<proteinExistence type="predicted"/>
<dbReference type="RefSeq" id="WP_146813574.1">
    <property type="nucleotide sequence ID" value="NZ_BJYD01000006.1"/>
</dbReference>
<sequence>MSEEKKITFMLPDQHKEASISNTSSEKYLEFLPDELTELVNSFHGFELDTIELHIAGAIDSGGATKLFVDFSGEAGMKFTLKKKDGEREEQEKL</sequence>
<comment type="caution">
    <text evidence="1">The sequence shown here is derived from an EMBL/GenBank/DDBJ whole genome shotgun (WGS) entry which is preliminary data.</text>
</comment>
<protein>
    <submittedName>
        <fullName evidence="1">Uncharacterized protein</fullName>
    </submittedName>
</protein>
<evidence type="ECO:0000313" key="1">
    <source>
        <dbReference type="EMBL" id="GEN52614.1"/>
    </source>
</evidence>
<reference evidence="1 2" key="1">
    <citation type="submission" date="2019-07" db="EMBL/GenBank/DDBJ databases">
        <title>Whole genome shotgun sequence of Halobacillus faecis NBRC 103569.</title>
        <authorList>
            <person name="Hosoyama A."/>
            <person name="Uohara A."/>
            <person name="Ohji S."/>
            <person name="Ichikawa N."/>
        </authorList>
    </citation>
    <scope>NUCLEOTIDE SEQUENCE [LARGE SCALE GENOMIC DNA]</scope>
    <source>
        <strain evidence="1 2">NBRC 103569</strain>
    </source>
</reference>
<accession>A0A511WN96</accession>
<dbReference type="OrthoDB" id="2427951at2"/>
<dbReference type="EMBL" id="BJYD01000006">
    <property type="protein sequence ID" value="GEN52614.1"/>
    <property type="molecule type" value="Genomic_DNA"/>
</dbReference>
<dbReference type="Proteomes" id="UP000321886">
    <property type="component" value="Unassembled WGS sequence"/>
</dbReference>
<evidence type="ECO:0000313" key="2">
    <source>
        <dbReference type="Proteomes" id="UP000321886"/>
    </source>
</evidence>
<organism evidence="1 2">
    <name type="scientific">Halobacillus faecis</name>
    <dbReference type="NCBI Taxonomy" id="360184"/>
    <lineage>
        <taxon>Bacteria</taxon>
        <taxon>Bacillati</taxon>
        <taxon>Bacillota</taxon>
        <taxon>Bacilli</taxon>
        <taxon>Bacillales</taxon>
        <taxon>Bacillaceae</taxon>
        <taxon>Halobacillus</taxon>
    </lineage>
</organism>